<name>A0A7S3QRG8_DUNTE</name>
<dbReference type="EMBL" id="HBIP01010736">
    <property type="protein sequence ID" value="CAE0490937.1"/>
    <property type="molecule type" value="Transcribed_RNA"/>
</dbReference>
<feature type="signal peptide" evidence="1">
    <location>
        <begin position="1"/>
        <end position="24"/>
    </location>
</feature>
<organism evidence="2">
    <name type="scientific">Dunaliella tertiolecta</name>
    <name type="common">Green alga</name>
    <dbReference type="NCBI Taxonomy" id="3047"/>
    <lineage>
        <taxon>Eukaryota</taxon>
        <taxon>Viridiplantae</taxon>
        <taxon>Chlorophyta</taxon>
        <taxon>core chlorophytes</taxon>
        <taxon>Chlorophyceae</taxon>
        <taxon>CS clade</taxon>
        <taxon>Chlamydomonadales</taxon>
        <taxon>Dunaliellaceae</taxon>
        <taxon>Dunaliella</taxon>
    </lineage>
</organism>
<accession>A0A7S3QRG8</accession>
<reference evidence="2" key="1">
    <citation type="submission" date="2021-01" db="EMBL/GenBank/DDBJ databases">
        <authorList>
            <person name="Corre E."/>
            <person name="Pelletier E."/>
            <person name="Niang G."/>
            <person name="Scheremetjew M."/>
            <person name="Finn R."/>
            <person name="Kale V."/>
            <person name="Holt S."/>
            <person name="Cochrane G."/>
            <person name="Meng A."/>
            <person name="Brown T."/>
            <person name="Cohen L."/>
        </authorList>
    </citation>
    <scope>NUCLEOTIDE SEQUENCE</scope>
    <source>
        <strain evidence="2">CCMP1320</strain>
    </source>
</reference>
<sequence length="325" mass="35480">MLDGQRNCACALLLTLLVASSSFANGNGGSCDATGIKPTSNHQQPCRGSSPVASKFEWEEWTFCTAATDAQNAHLHLFPGHHKADRDAAAIILLHASVPHRHCMGQCKWQISRPIMTNSDLHPQHPGWNKASSISNSSRSRGYILEEEVVSTGWLVRGQNVVHLPPAFTATSQAQQPASISVFCQHPGSAPLCQPIPSRLMISVHIDIASSTENNSAAFHMEDVPRIFLGHVHTVEVLVSDPYANRGGTRRSRAHPEQMGNINDFKSLDDNNSADFRMQQLDNSGQHANVPDQQDGLWTGRLVLVLWIIGVGWARDLAVRMSLPG</sequence>
<protein>
    <submittedName>
        <fullName evidence="2">Uncharacterized protein</fullName>
    </submittedName>
</protein>
<proteinExistence type="predicted"/>
<feature type="chain" id="PRO_5031560854" evidence="1">
    <location>
        <begin position="25"/>
        <end position="325"/>
    </location>
</feature>
<gene>
    <name evidence="2" type="ORF">DTER00134_LOCUS6010</name>
</gene>
<keyword evidence="1" id="KW-0732">Signal</keyword>
<dbReference type="AlphaFoldDB" id="A0A7S3QRG8"/>
<evidence type="ECO:0000256" key="1">
    <source>
        <dbReference type="SAM" id="SignalP"/>
    </source>
</evidence>
<evidence type="ECO:0000313" key="2">
    <source>
        <dbReference type="EMBL" id="CAE0490937.1"/>
    </source>
</evidence>